<dbReference type="PANTHER" id="PTHR43976:SF16">
    <property type="entry name" value="SHORT-CHAIN DEHYDROGENASE_REDUCTASE FAMILY PROTEIN"/>
    <property type="match status" value="1"/>
</dbReference>
<accession>A0A5C2SJ71</accession>
<dbReference type="InterPro" id="IPR051911">
    <property type="entry name" value="SDR_oxidoreductase"/>
</dbReference>
<dbReference type="Pfam" id="PF00106">
    <property type="entry name" value="adh_short"/>
    <property type="match status" value="1"/>
</dbReference>
<dbReference type="InterPro" id="IPR002347">
    <property type="entry name" value="SDR_fam"/>
</dbReference>
<dbReference type="AlphaFoldDB" id="A0A5C2SJ71"/>
<evidence type="ECO:0000313" key="4">
    <source>
        <dbReference type="EMBL" id="RPD61476.1"/>
    </source>
</evidence>
<dbReference type="GO" id="GO:0016491">
    <property type="term" value="F:oxidoreductase activity"/>
    <property type="evidence" value="ECO:0007669"/>
    <property type="project" value="UniProtKB-KW"/>
</dbReference>
<evidence type="ECO:0000313" key="5">
    <source>
        <dbReference type="Proteomes" id="UP000313359"/>
    </source>
</evidence>
<dbReference type="STRING" id="1328759.A0A5C2SJ71"/>
<dbReference type="Gene3D" id="3.40.50.720">
    <property type="entry name" value="NAD(P)-binding Rossmann-like Domain"/>
    <property type="match status" value="1"/>
</dbReference>
<gene>
    <name evidence="4" type="ORF">L227DRAFT_592970</name>
</gene>
<name>A0A5C2SJ71_9APHY</name>
<evidence type="ECO:0000256" key="3">
    <source>
        <dbReference type="RuleBase" id="RU000363"/>
    </source>
</evidence>
<organism evidence="4 5">
    <name type="scientific">Lentinus tigrinus ALCF2SS1-6</name>
    <dbReference type="NCBI Taxonomy" id="1328759"/>
    <lineage>
        <taxon>Eukaryota</taxon>
        <taxon>Fungi</taxon>
        <taxon>Dikarya</taxon>
        <taxon>Basidiomycota</taxon>
        <taxon>Agaricomycotina</taxon>
        <taxon>Agaricomycetes</taxon>
        <taxon>Polyporales</taxon>
        <taxon>Polyporaceae</taxon>
        <taxon>Lentinus</taxon>
    </lineage>
</organism>
<evidence type="ECO:0000256" key="2">
    <source>
        <dbReference type="ARBA" id="ARBA00023002"/>
    </source>
</evidence>
<dbReference type="Proteomes" id="UP000313359">
    <property type="component" value="Unassembled WGS sequence"/>
</dbReference>
<keyword evidence="2" id="KW-0560">Oxidoreductase</keyword>
<dbReference type="InterPro" id="IPR036291">
    <property type="entry name" value="NAD(P)-bd_dom_sf"/>
</dbReference>
<proteinExistence type="inferred from homology"/>
<keyword evidence="5" id="KW-1185">Reference proteome</keyword>
<dbReference type="PANTHER" id="PTHR43976">
    <property type="entry name" value="SHORT CHAIN DEHYDROGENASE"/>
    <property type="match status" value="1"/>
</dbReference>
<dbReference type="SUPFAM" id="SSF51735">
    <property type="entry name" value="NAD(P)-binding Rossmann-fold domains"/>
    <property type="match status" value="1"/>
</dbReference>
<dbReference type="CDD" id="cd05374">
    <property type="entry name" value="17beta-HSD-like_SDR_c"/>
    <property type="match status" value="1"/>
</dbReference>
<dbReference type="OrthoDB" id="1274115at2759"/>
<reference evidence="4" key="1">
    <citation type="journal article" date="2018" name="Genome Biol. Evol.">
        <title>Genomics and development of Lentinus tigrinus, a white-rot wood-decaying mushroom with dimorphic fruiting bodies.</title>
        <authorList>
            <person name="Wu B."/>
            <person name="Xu Z."/>
            <person name="Knudson A."/>
            <person name="Carlson A."/>
            <person name="Chen N."/>
            <person name="Kovaka S."/>
            <person name="LaButti K."/>
            <person name="Lipzen A."/>
            <person name="Pennachio C."/>
            <person name="Riley R."/>
            <person name="Schakwitz W."/>
            <person name="Umezawa K."/>
            <person name="Ohm R.A."/>
            <person name="Grigoriev I.V."/>
            <person name="Nagy L.G."/>
            <person name="Gibbons J."/>
            <person name="Hibbett D."/>
        </authorList>
    </citation>
    <scope>NUCLEOTIDE SEQUENCE [LARGE SCALE GENOMIC DNA]</scope>
    <source>
        <strain evidence="4">ALCF2SS1-6</strain>
    </source>
</reference>
<protein>
    <submittedName>
        <fullName evidence="4">NAD-P-binding protein</fullName>
    </submittedName>
</protein>
<evidence type="ECO:0000256" key="1">
    <source>
        <dbReference type="ARBA" id="ARBA00006484"/>
    </source>
</evidence>
<dbReference type="PRINTS" id="PR00081">
    <property type="entry name" value="GDHRDH"/>
</dbReference>
<comment type="similarity">
    <text evidence="1 3">Belongs to the short-chain dehydrogenases/reductases (SDR) family.</text>
</comment>
<dbReference type="PRINTS" id="PR00080">
    <property type="entry name" value="SDRFAMILY"/>
</dbReference>
<sequence>MVEIRGELVWFITGTSSGFGRELVHAALNRGDCVVATARELEKIQDFPKTDKIRLLQLDVTDGFANIQAKLNKAISFFGRVDVVVNNAGAGVPCLLEEGGSDMLRKQFDVNLFGLVDVTTAILPHMRSRRSGTVVLIGSRSSWAQLPPSGLYASSKAAVRVLGEGLNEELTPFGIRTLIVEPGMFRTNFLSGAVYTGNPIPDYDDMRDEVAKRRRGAEQHMTGDPAKAMELLVDVVRGEGKAKGKAWPLYLPMGAATDDAIQAKTKTMLGVLDEWRDIIRDLDFDKKEL</sequence>
<dbReference type="EMBL" id="ML122262">
    <property type="protein sequence ID" value="RPD61476.1"/>
    <property type="molecule type" value="Genomic_DNA"/>
</dbReference>